<keyword evidence="3" id="KW-1003">Cell membrane</keyword>
<evidence type="ECO:0000256" key="7">
    <source>
        <dbReference type="RuleBase" id="RU363032"/>
    </source>
</evidence>
<name>A0A1W2BLK9_KIBAR</name>
<feature type="transmembrane region" description="Helical" evidence="7">
    <location>
        <begin position="184"/>
        <end position="205"/>
    </location>
</feature>
<feature type="domain" description="ABC transmembrane type-1" evidence="8">
    <location>
        <begin position="57"/>
        <end position="246"/>
    </location>
</feature>
<organism evidence="9 10">
    <name type="scientific">Kibdelosporangium aridum</name>
    <dbReference type="NCBI Taxonomy" id="2030"/>
    <lineage>
        <taxon>Bacteria</taxon>
        <taxon>Bacillati</taxon>
        <taxon>Actinomycetota</taxon>
        <taxon>Actinomycetes</taxon>
        <taxon>Pseudonocardiales</taxon>
        <taxon>Pseudonocardiaceae</taxon>
        <taxon>Kibdelosporangium</taxon>
    </lineage>
</organism>
<feature type="transmembrane region" description="Helical" evidence="7">
    <location>
        <begin position="96"/>
        <end position="115"/>
    </location>
</feature>
<feature type="transmembrane region" description="Helical" evidence="7">
    <location>
        <begin position="121"/>
        <end position="139"/>
    </location>
</feature>
<protein>
    <submittedName>
        <fullName evidence="9">Peptide/nickel transport system permease protein</fullName>
    </submittedName>
</protein>
<dbReference type="EMBL" id="FWXV01000001">
    <property type="protein sequence ID" value="SMC73746.1"/>
    <property type="molecule type" value="Genomic_DNA"/>
</dbReference>
<dbReference type="GO" id="GO:0005886">
    <property type="term" value="C:plasma membrane"/>
    <property type="evidence" value="ECO:0007669"/>
    <property type="project" value="UniProtKB-SubCell"/>
</dbReference>
<keyword evidence="5 7" id="KW-1133">Transmembrane helix</keyword>
<evidence type="ECO:0000256" key="1">
    <source>
        <dbReference type="ARBA" id="ARBA00004651"/>
    </source>
</evidence>
<evidence type="ECO:0000256" key="2">
    <source>
        <dbReference type="ARBA" id="ARBA00022448"/>
    </source>
</evidence>
<dbReference type="AlphaFoldDB" id="A0A1W2BLK9"/>
<evidence type="ECO:0000313" key="9">
    <source>
        <dbReference type="EMBL" id="SMC73746.1"/>
    </source>
</evidence>
<dbReference type="InterPro" id="IPR035906">
    <property type="entry name" value="MetI-like_sf"/>
</dbReference>
<dbReference type="OrthoDB" id="6637947at2"/>
<dbReference type="RefSeq" id="WP_084425404.1">
    <property type="nucleotide sequence ID" value="NZ_FWXV01000001.1"/>
</dbReference>
<dbReference type="SUPFAM" id="SSF161098">
    <property type="entry name" value="MetI-like"/>
    <property type="match status" value="1"/>
</dbReference>
<dbReference type="InterPro" id="IPR050366">
    <property type="entry name" value="BP-dependent_transpt_permease"/>
</dbReference>
<feature type="transmembrane region" description="Helical" evidence="7">
    <location>
        <begin position="225"/>
        <end position="246"/>
    </location>
</feature>
<dbReference type="PANTHER" id="PTHR43386:SF25">
    <property type="entry name" value="PEPTIDE ABC TRANSPORTER PERMEASE PROTEIN"/>
    <property type="match status" value="1"/>
</dbReference>
<keyword evidence="6 7" id="KW-0472">Membrane</keyword>
<sequence>MKWGATAVALLVVLVAVIGPLFGDAPNATVGAPFGHSGLLGTDVLGRDVLARVLHGGLAVVGLAAGATLVTVIVGAGVGMLLGLAGDRLSELTTRVIDLVLVFPPLLVMLVLAAGFPGSDLAVMVAVALTTVPFSVRVVRAATQKVAATGYLRIARARGDSVAQLIRYDVLPNVRGVVLADSGLRFVTAVYLTSTAGFLGLGRGAPAANWGRMVSENLPGITLSPWPVLAPALLLVAFGVSVNLLLGGSR</sequence>
<dbReference type="Pfam" id="PF00528">
    <property type="entry name" value="BPD_transp_1"/>
    <property type="match status" value="1"/>
</dbReference>
<dbReference type="Gene3D" id="1.10.3720.10">
    <property type="entry name" value="MetI-like"/>
    <property type="match status" value="1"/>
</dbReference>
<evidence type="ECO:0000256" key="4">
    <source>
        <dbReference type="ARBA" id="ARBA00022692"/>
    </source>
</evidence>
<evidence type="ECO:0000259" key="8">
    <source>
        <dbReference type="PROSITE" id="PS50928"/>
    </source>
</evidence>
<dbReference type="Proteomes" id="UP000192674">
    <property type="component" value="Unassembled WGS sequence"/>
</dbReference>
<evidence type="ECO:0000256" key="5">
    <source>
        <dbReference type="ARBA" id="ARBA00022989"/>
    </source>
</evidence>
<accession>A0A1W2BLK9</accession>
<keyword evidence="2 7" id="KW-0813">Transport</keyword>
<feature type="transmembrane region" description="Helical" evidence="7">
    <location>
        <begin position="58"/>
        <end position="84"/>
    </location>
</feature>
<keyword evidence="10" id="KW-1185">Reference proteome</keyword>
<evidence type="ECO:0000313" key="10">
    <source>
        <dbReference type="Proteomes" id="UP000192674"/>
    </source>
</evidence>
<comment type="subcellular location">
    <subcellularLocation>
        <location evidence="1 7">Cell membrane</location>
        <topology evidence="1 7">Multi-pass membrane protein</topology>
    </subcellularLocation>
</comment>
<proteinExistence type="inferred from homology"/>
<dbReference type="CDD" id="cd06261">
    <property type="entry name" value="TM_PBP2"/>
    <property type="match status" value="1"/>
</dbReference>
<dbReference type="PROSITE" id="PS50928">
    <property type="entry name" value="ABC_TM1"/>
    <property type="match status" value="1"/>
</dbReference>
<comment type="similarity">
    <text evidence="7">Belongs to the binding-protein-dependent transport system permease family.</text>
</comment>
<keyword evidence="4 7" id="KW-0812">Transmembrane</keyword>
<dbReference type="PANTHER" id="PTHR43386">
    <property type="entry name" value="OLIGOPEPTIDE TRANSPORT SYSTEM PERMEASE PROTEIN APPC"/>
    <property type="match status" value="1"/>
</dbReference>
<reference evidence="9 10" key="1">
    <citation type="submission" date="2017-04" db="EMBL/GenBank/DDBJ databases">
        <authorList>
            <person name="Afonso C.L."/>
            <person name="Miller P.J."/>
            <person name="Scott M.A."/>
            <person name="Spackman E."/>
            <person name="Goraichik I."/>
            <person name="Dimitrov K.M."/>
            <person name="Suarez D.L."/>
            <person name="Swayne D.E."/>
        </authorList>
    </citation>
    <scope>NUCLEOTIDE SEQUENCE [LARGE SCALE GENOMIC DNA]</scope>
    <source>
        <strain evidence="9 10">DSM 43828</strain>
    </source>
</reference>
<evidence type="ECO:0000256" key="3">
    <source>
        <dbReference type="ARBA" id="ARBA00022475"/>
    </source>
</evidence>
<dbReference type="InterPro" id="IPR000515">
    <property type="entry name" value="MetI-like"/>
</dbReference>
<dbReference type="GO" id="GO:0055085">
    <property type="term" value="P:transmembrane transport"/>
    <property type="evidence" value="ECO:0007669"/>
    <property type="project" value="InterPro"/>
</dbReference>
<gene>
    <name evidence="9" type="ORF">SAMN05661093_01800</name>
</gene>
<evidence type="ECO:0000256" key="6">
    <source>
        <dbReference type="ARBA" id="ARBA00023136"/>
    </source>
</evidence>